<dbReference type="InterPro" id="IPR036312">
    <property type="entry name" value="Bifun_inhib/LTP/seed_sf"/>
</dbReference>
<evidence type="ECO:0000256" key="2">
    <source>
        <dbReference type="ARBA" id="ARBA00023121"/>
    </source>
</evidence>
<protein>
    <recommendedName>
        <fullName evidence="4">Bifunctional inhibitor/plant lipid transfer protein/seed storage helical domain-containing protein</fullName>
    </recommendedName>
</protein>
<dbReference type="Pfam" id="PF00234">
    <property type="entry name" value="Tryp_alpha_amyl"/>
    <property type="match status" value="1"/>
</dbReference>
<dbReference type="PANTHER" id="PTHR33214">
    <property type="entry name" value="BIFUNCTIONAL INHIBITOR/LIPID-TRANSFER PROTEIN/SEED STORAGE 2S ALBUMIN SUPERFAMILY PROTEIN"/>
    <property type="match status" value="1"/>
</dbReference>
<dbReference type="InterPro" id="IPR016140">
    <property type="entry name" value="Bifunc_inhib/LTP/seed_store"/>
</dbReference>
<dbReference type="GO" id="GO:0008289">
    <property type="term" value="F:lipid binding"/>
    <property type="evidence" value="ECO:0007669"/>
    <property type="project" value="UniProtKB-KW"/>
</dbReference>
<feature type="signal peptide" evidence="3">
    <location>
        <begin position="1"/>
        <end position="23"/>
    </location>
</feature>
<proteinExistence type="predicted"/>
<dbReference type="EMBL" id="KI517748">
    <property type="protein sequence ID" value="ESQ32591.1"/>
    <property type="molecule type" value="Genomic_DNA"/>
</dbReference>
<organism evidence="5 6">
    <name type="scientific">Eutrema salsugineum</name>
    <name type="common">Saltwater cress</name>
    <name type="synonym">Sisymbrium salsugineum</name>
    <dbReference type="NCBI Taxonomy" id="72664"/>
    <lineage>
        <taxon>Eukaryota</taxon>
        <taxon>Viridiplantae</taxon>
        <taxon>Streptophyta</taxon>
        <taxon>Embryophyta</taxon>
        <taxon>Tracheophyta</taxon>
        <taxon>Spermatophyta</taxon>
        <taxon>Magnoliopsida</taxon>
        <taxon>eudicotyledons</taxon>
        <taxon>Gunneridae</taxon>
        <taxon>Pentapetalae</taxon>
        <taxon>rosids</taxon>
        <taxon>malvids</taxon>
        <taxon>Brassicales</taxon>
        <taxon>Brassicaceae</taxon>
        <taxon>Eutremeae</taxon>
        <taxon>Eutrema</taxon>
    </lineage>
</organism>
<dbReference type="STRING" id="72664.V4MM94"/>
<sequence length="104" mass="11182">MKFTTLVVFIVFVVAVLSSPAQSSVIKPHSTKPPCTDIEITGCGPAIIGGTKPSGECCEKLKAQEPCFCDFIKVPAFKQLITSQKARSLLADCGIPYPTCWSFL</sequence>
<dbReference type="Proteomes" id="UP000030689">
    <property type="component" value="Unassembled WGS sequence"/>
</dbReference>
<evidence type="ECO:0000256" key="1">
    <source>
        <dbReference type="ARBA" id="ARBA00022448"/>
    </source>
</evidence>
<evidence type="ECO:0000256" key="3">
    <source>
        <dbReference type="SAM" id="SignalP"/>
    </source>
</evidence>
<accession>V4MM94</accession>
<dbReference type="CDD" id="cd01959">
    <property type="entry name" value="nsLTP2"/>
    <property type="match status" value="1"/>
</dbReference>
<dbReference type="KEGG" id="eus:EUTSA_v10005534mg"/>
<keyword evidence="1" id="KW-0813">Transport</keyword>
<keyword evidence="2" id="KW-0446">Lipid-binding</keyword>
<dbReference type="Gene3D" id="1.10.110.10">
    <property type="entry name" value="Plant lipid-transfer and hydrophobic proteins"/>
    <property type="match status" value="1"/>
</dbReference>
<dbReference type="SUPFAM" id="SSF47699">
    <property type="entry name" value="Bifunctional inhibitor/lipid-transfer protein/seed storage 2S albumin"/>
    <property type="match status" value="1"/>
</dbReference>
<dbReference type="OMA" id="TTLACIT"/>
<reference evidence="5 6" key="1">
    <citation type="journal article" date="2013" name="Front. Plant Sci.">
        <title>The Reference Genome of the Halophytic Plant Eutrema salsugineum.</title>
        <authorList>
            <person name="Yang R."/>
            <person name="Jarvis D.E."/>
            <person name="Chen H."/>
            <person name="Beilstein M.A."/>
            <person name="Grimwood J."/>
            <person name="Jenkins J."/>
            <person name="Shu S."/>
            <person name="Prochnik S."/>
            <person name="Xin M."/>
            <person name="Ma C."/>
            <person name="Schmutz J."/>
            <person name="Wing R.A."/>
            <person name="Mitchell-Olds T."/>
            <person name="Schumaker K.S."/>
            <person name="Wang X."/>
        </authorList>
    </citation>
    <scope>NUCLEOTIDE SEQUENCE [LARGE SCALE GENOMIC DNA]</scope>
</reference>
<keyword evidence="3" id="KW-0732">Signal</keyword>
<gene>
    <name evidence="5" type="ORF">EUTSA_v10005534mg</name>
</gene>
<evidence type="ECO:0000313" key="6">
    <source>
        <dbReference type="Proteomes" id="UP000030689"/>
    </source>
</evidence>
<evidence type="ECO:0000259" key="4">
    <source>
        <dbReference type="Pfam" id="PF00234"/>
    </source>
</evidence>
<dbReference type="GO" id="GO:0006869">
    <property type="term" value="P:lipid transport"/>
    <property type="evidence" value="ECO:0007669"/>
    <property type="project" value="InterPro"/>
</dbReference>
<name>V4MM94_EUTSA</name>
<dbReference type="AlphaFoldDB" id="V4MM94"/>
<feature type="chain" id="PRO_5004721875" description="Bifunctional inhibitor/plant lipid transfer protein/seed storage helical domain-containing protein" evidence="3">
    <location>
        <begin position="24"/>
        <end position="104"/>
    </location>
</feature>
<dbReference type="PANTHER" id="PTHR33214:SF57">
    <property type="entry name" value="GENOME ASSEMBLY, CHROMOSOME: A02"/>
    <property type="match status" value="1"/>
</dbReference>
<feature type="domain" description="Bifunctional inhibitor/plant lipid transfer protein/seed storage helical" evidence="4">
    <location>
        <begin position="42"/>
        <end position="100"/>
    </location>
</feature>
<dbReference type="InterPro" id="IPR033872">
    <property type="entry name" value="nsLTP2"/>
</dbReference>
<keyword evidence="6" id="KW-1185">Reference proteome</keyword>
<evidence type="ECO:0000313" key="5">
    <source>
        <dbReference type="EMBL" id="ESQ32591.1"/>
    </source>
</evidence>
<dbReference type="Gramene" id="ESQ32591">
    <property type="protein sequence ID" value="ESQ32591"/>
    <property type="gene ID" value="EUTSA_v10005534mg"/>
</dbReference>